<dbReference type="PANTHER" id="PTHR43537:SF41">
    <property type="entry name" value="TRANSCRIPTIONAL REGULATORY PROTEIN"/>
    <property type="match status" value="1"/>
</dbReference>
<keyword evidence="3" id="KW-0804">Transcription</keyword>
<dbReference type="Gene3D" id="1.10.10.10">
    <property type="entry name" value="Winged helix-like DNA-binding domain superfamily/Winged helix DNA-binding domain"/>
    <property type="match status" value="1"/>
</dbReference>
<comment type="caution">
    <text evidence="5">The sequence shown here is derived from an EMBL/GenBank/DDBJ whole genome shotgun (WGS) entry which is preliminary data.</text>
</comment>
<dbReference type="Pfam" id="PF07729">
    <property type="entry name" value="FCD"/>
    <property type="match status" value="1"/>
</dbReference>
<dbReference type="PANTHER" id="PTHR43537">
    <property type="entry name" value="TRANSCRIPTIONAL REGULATOR, GNTR FAMILY"/>
    <property type="match status" value="1"/>
</dbReference>
<dbReference type="EMBL" id="JBHRWI010000005">
    <property type="protein sequence ID" value="MFC3509468.1"/>
    <property type="molecule type" value="Genomic_DNA"/>
</dbReference>
<evidence type="ECO:0000313" key="6">
    <source>
        <dbReference type="Proteomes" id="UP001595764"/>
    </source>
</evidence>
<dbReference type="SUPFAM" id="SSF48008">
    <property type="entry name" value="GntR ligand-binding domain-like"/>
    <property type="match status" value="1"/>
</dbReference>
<dbReference type="Proteomes" id="UP001595764">
    <property type="component" value="Unassembled WGS sequence"/>
</dbReference>
<dbReference type="SUPFAM" id="SSF46785">
    <property type="entry name" value="Winged helix' DNA-binding domain"/>
    <property type="match status" value="1"/>
</dbReference>
<feature type="domain" description="HTH gntR-type" evidence="4">
    <location>
        <begin position="17"/>
        <end position="84"/>
    </location>
</feature>
<dbReference type="InterPro" id="IPR036388">
    <property type="entry name" value="WH-like_DNA-bd_sf"/>
</dbReference>
<dbReference type="InterPro" id="IPR011711">
    <property type="entry name" value="GntR_C"/>
</dbReference>
<accession>A0ABV7QD38</accession>
<reference evidence="6" key="1">
    <citation type="journal article" date="2019" name="Int. J. Syst. Evol. Microbiol.">
        <title>The Global Catalogue of Microorganisms (GCM) 10K type strain sequencing project: providing services to taxonomists for standard genome sequencing and annotation.</title>
        <authorList>
            <consortium name="The Broad Institute Genomics Platform"/>
            <consortium name="The Broad Institute Genome Sequencing Center for Infectious Disease"/>
            <person name="Wu L."/>
            <person name="Ma J."/>
        </authorList>
    </citation>
    <scope>NUCLEOTIDE SEQUENCE [LARGE SCALE GENOMIC DNA]</scope>
    <source>
        <strain evidence="6">CGMCC 4.7682</strain>
    </source>
</reference>
<evidence type="ECO:0000256" key="1">
    <source>
        <dbReference type="ARBA" id="ARBA00023015"/>
    </source>
</evidence>
<sequence length="230" mass="25888">MTRAAQDSPDTTRIEVQSVEEAVVNALRDDIVQLRLKPGTRLRMAAIADRAGVSLTPARQALRRLEAEGLVVSHPRLGSRVAPLTEEDGEVVMAVCGALERRLIATGVPKLTDEDAEEITRLSRVREDAVRAADEEVLVESSFQLRDLVYRRAGRTHLYKEAMAWRQRQQRYLRYARHSVADSGIEFGREFEAFTTACLARDAAAAQTALQHIEERILEWLHSMLATDER</sequence>
<dbReference type="CDD" id="cd07377">
    <property type="entry name" value="WHTH_GntR"/>
    <property type="match status" value="1"/>
</dbReference>
<dbReference type="InterPro" id="IPR008920">
    <property type="entry name" value="TF_FadR/GntR_C"/>
</dbReference>
<keyword evidence="1" id="KW-0805">Transcription regulation</keyword>
<evidence type="ECO:0000256" key="2">
    <source>
        <dbReference type="ARBA" id="ARBA00023125"/>
    </source>
</evidence>
<dbReference type="Gene3D" id="1.20.120.530">
    <property type="entry name" value="GntR ligand-binding domain-like"/>
    <property type="match status" value="1"/>
</dbReference>
<dbReference type="SMART" id="SM00345">
    <property type="entry name" value="HTH_GNTR"/>
    <property type="match status" value="1"/>
</dbReference>
<evidence type="ECO:0000256" key="3">
    <source>
        <dbReference type="ARBA" id="ARBA00023163"/>
    </source>
</evidence>
<evidence type="ECO:0000259" key="4">
    <source>
        <dbReference type="PROSITE" id="PS50949"/>
    </source>
</evidence>
<dbReference type="Pfam" id="PF00392">
    <property type="entry name" value="GntR"/>
    <property type="match status" value="1"/>
</dbReference>
<keyword evidence="6" id="KW-1185">Reference proteome</keyword>
<proteinExistence type="predicted"/>
<evidence type="ECO:0000313" key="5">
    <source>
        <dbReference type="EMBL" id="MFC3509468.1"/>
    </source>
</evidence>
<name>A0ABV7QD38_9PSEU</name>
<protein>
    <submittedName>
        <fullName evidence="5">GntR family transcriptional regulator</fullName>
    </submittedName>
</protein>
<dbReference type="InterPro" id="IPR000524">
    <property type="entry name" value="Tscrpt_reg_HTH_GntR"/>
</dbReference>
<keyword evidence="2" id="KW-0238">DNA-binding</keyword>
<organism evidence="5 6">
    <name type="scientific">Amycolatopsis halotolerans</name>
    <dbReference type="NCBI Taxonomy" id="330083"/>
    <lineage>
        <taxon>Bacteria</taxon>
        <taxon>Bacillati</taxon>
        <taxon>Actinomycetota</taxon>
        <taxon>Actinomycetes</taxon>
        <taxon>Pseudonocardiales</taxon>
        <taxon>Pseudonocardiaceae</taxon>
        <taxon>Amycolatopsis</taxon>
    </lineage>
</organism>
<dbReference type="RefSeq" id="WP_377871905.1">
    <property type="nucleotide sequence ID" value="NZ_JBHMAY010000035.1"/>
</dbReference>
<dbReference type="PROSITE" id="PS50949">
    <property type="entry name" value="HTH_GNTR"/>
    <property type="match status" value="1"/>
</dbReference>
<dbReference type="InterPro" id="IPR036390">
    <property type="entry name" value="WH_DNA-bd_sf"/>
</dbReference>
<gene>
    <name evidence="5" type="ORF">ACFORO_04770</name>
</gene>